<proteinExistence type="predicted"/>
<dbReference type="Pfam" id="PF13578">
    <property type="entry name" value="Methyltransf_24"/>
    <property type="match status" value="1"/>
</dbReference>
<organism evidence="1 2">
    <name type="scientific">Jiella pelagia</name>
    <dbReference type="NCBI Taxonomy" id="2986949"/>
    <lineage>
        <taxon>Bacteria</taxon>
        <taxon>Pseudomonadati</taxon>
        <taxon>Pseudomonadota</taxon>
        <taxon>Alphaproteobacteria</taxon>
        <taxon>Hyphomicrobiales</taxon>
        <taxon>Aurantimonadaceae</taxon>
        <taxon>Jiella</taxon>
    </lineage>
</organism>
<dbReference type="EMBL" id="CP114029">
    <property type="protein sequence ID" value="WAP70729.1"/>
    <property type="molecule type" value="Genomic_DNA"/>
</dbReference>
<sequence length="218" mass="24591">MLERLSDPRFKAISAPCKEAGMLAERVLSTNENPVFAEVGIGIGATSLALCRALDHRGSLWLFDFDNRVNELIVDLNDLGFHNVEIVGNSRRTFDSYGWTLAMLTRRAREQAPGGMFDFIYLDGGHVYQYDTLAAVCCKELLKPGGYLLVDDYDWTIAKSPTMRPSQNPSILLDYTEAQIELSHVEMICSLLLDVDPAFEPVPLGYLDVEHRRAYRKR</sequence>
<protein>
    <submittedName>
        <fullName evidence="1">Class I SAM-dependent methyltransferase</fullName>
    </submittedName>
</protein>
<keyword evidence="1" id="KW-0808">Transferase</keyword>
<dbReference type="RefSeq" id="WP_268883255.1">
    <property type="nucleotide sequence ID" value="NZ_CP114029.1"/>
</dbReference>
<gene>
    <name evidence="1" type="ORF">OH818_12345</name>
</gene>
<evidence type="ECO:0000313" key="1">
    <source>
        <dbReference type="EMBL" id="WAP70729.1"/>
    </source>
</evidence>
<dbReference type="SUPFAM" id="SSF53335">
    <property type="entry name" value="S-adenosyl-L-methionine-dependent methyltransferases"/>
    <property type="match status" value="1"/>
</dbReference>
<dbReference type="CDD" id="cd02440">
    <property type="entry name" value="AdoMet_MTases"/>
    <property type="match status" value="1"/>
</dbReference>
<keyword evidence="1" id="KW-0489">Methyltransferase</keyword>
<evidence type="ECO:0000313" key="2">
    <source>
        <dbReference type="Proteomes" id="UP001164020"/>
    </source>
</evidence>
<dbReference type="GO" id="GO:0008168">
    <property type="term" value="F:methyltransferase activity"/>
    <property type="evidence" value="ECO:0007669"/>
    <property type="project" value="UniProtKB-KW"/>
</dbReference>
<reference evidence="1" key="1">
    <citation type="submission" date="2022-12" db="EMBL/GenBank/DDBJ databases">
        <title>Jiella pelagia sp. nov., isolated from phosphonate enriched culture of Northwest Pacific surface seawater.</title>
        <authorList>
            <person name="Shin D.Y."/>
            <person name="Hwang C.Y."/>
        </authorList>
    </citation>
    <scope>NUCLEOTIDE SEQUENCE</scope>
    <source>
        <strain evidence="1">HL-NP1</strain>
    </source>
</reference>
<accession>A0ABY7C6P5</accession>
<dbReference type="Gene3D" id="3.40.50.150">
    <property type="entry name" value="Vaccinia Virus protein VP39"/>
    <property type="match status" value="1"/>
</dbReference>
<dbReference type="Proteomes" id="UP001164020">
    <property type="component" value="Chromosome"/>
</dbReference>
<dbReference type="InterPro" id="IPR029063">
    <property type="entry name" value="SAM-dependent_MTases_sf"/>
</dbReference>
<keyword evidence="2" id="KW-1185">Reference proteome</keyword>
<dbReference type="GO" id="GO:0032259">
    <property type="term" value="P:methylation"/>
    <property type="evidence" value="ECO:0007669"/>
    <property type="project" value="UniProtKB-KW"/>
</dbReference>
<name>A0ABY7C6P5_9HYPH</name>